<reference evidence="3" key="1">
    <citation type="submission" date="2023-09" db="EMBL/GenBank/DDBJ databases">
        <title>Arcobacter tbilisiensis sp. nov. isolated from chicken meat in Tbilisi, Georgia.</title>
        <authorList>
            <person name="Matthias R."/>
            <person name="Zautner A.E."/>
        </authorList>
    </citation>
    <scope>NUCLEOTIDE SEQUENCE</scope>
    <source>
        <strain evidence="2">LEO 101</strain>
        <strain evidence="3">LEO 50</strain>
        <strain evidence="1">LEO 53</strain>
    </source>
</reference>
<dbReference type="AlphaFoldDB" id="A0AA96L4U2"/>
<dbReference type="EMBL" id="CP135131">
    <property type="protein sequence ID" value="WNP39692.1"/>
    <property type="molecule type" value="Genomic_DNA"/>
</dbReference>
<organism evidence="3">
    <name type="scientific">Arcobacter sp. AZ-2023</name>
    <dbReference type="NCBI Taxonomy" id="3074453"/>
    <lineage>
        <taxon>Bacteria</taxon>
        <taxon>Pseudomonadati</taxon>
        <taxon>Campylobacterota</taxon>
        <taxon>Epsilonproteobacteria</taxon>
        <taxon>Campylobacterales</taxon>
        <taxon>Arcobacteraceae</taxon>
        <taxon>Arcobacter</taxon>
    </lineage>
</organism>
<protein>
    <submittedName>
        <fullName evidence="3">Uncharacterized protein</fullName>
    </submittedName>
</protein>
<evidence type="ECO:0000313" key="1">
    <source>
        <dbReference type="EMBL" id="WNL31450.1"/>
    </source>
</evidence>
<gene>
    <name evidence="2" type="ORF">RJG58_08130</name>
    <name evidence="3" type="ORF">RMP69_08130</name>
    <name evidence="1" type="ORF">RMQ67_08130</name>
</gene>
<proteinExistence type="predicted"/>
<sequence length="50" mass="5902">MQDLNNYIFLQRHIFVYISFNDYDLHLNLSSNVVPSAKVLNKIIMACEKK</sequence>
<evidence type="ECO:0000313" key="3">
    <source>
        <dbReference type="EMBL" id="WNP39692.1"/>
    </source>
</evidence>
<name>A0AA96L4U2_9BACT</name>
<evidence type="ECO:0000313" key="2">
    <source>
        <dbReference type="EMBL" id="WNP37600.1"/>
    </source>
</evidence>
<accession>A0AA96L4U2</accession>
<dbReference type="EMBL" id="CP135130">
    <property type="protein sequence ID" value="WNP37600.1"/>
    <property type="molecule type" value="Genomic_DNA"/>
</dbReference>
<dbReference type="EMBL" id="CP134855">
    <property type="protein sequence ID" value="WNL31450.1"/>
    <property type="molecule type" value="Genomic_DNA"/>
</dbReference>